<dbReference type="AlphaFoldDB" id="A0A427B7N8"/>
<reference evidence="2 3" key="1">
    <citation type="journal article" date="2014" name="Agronomy (Basel)">
        <title>A Draft Genome Sequence for Ensete ventricosum, the Drought-Tolerant Tree Against Hunger.</title>
        <authorList>
            <person name="Harrison J."/>
            <person name="Moore K.A."/>
            <person name="Paszkiewicz K."/>
            <person name="Jones T."/>
            <person name="Grant M."/>
            <person name="Ambacheew D."/>
            <person name="Muzemil S."/>
            <person name="Studholme D.J."/>
        </authorList>
    </citation>
    <scope>NUCLEOTIDE SEQUENCE [LARGE SCALE GENOMIC DNA]</scope>
</reference>
<evidence type="ECO:0000313" key="3">
    <source>
        <dbReference type="Proteomes" id="UP000287651"/>
    </source>
</evidence>
<gene>
    <name evidence="2" type="ORF">B296_00011120</name>
</gene>
<name>A0A427B7N8_ENSVE</name>
<accession>A0A427B7N8</accession>
<protein>
    <submittedName>
        <fullName evidence="2">Uncharacterized protein</fullName>
    </submittedName>
</protein>
<dbReference type="Proteomes" id="UP000287651">
    <property type="component" value="Unassembled WGS sequence"/>
</dbReference>
<feature type="region of interest" description="Disordered" evidence="1">
    <location>
        <begin position="1"/>
        <end position="65"/>
    </location>
</feature>
<feature type="region of interest" description="Disordered" evidence="1">
    <location>
        <begin position="126"/>
        <end position="147"/>
    </location>
</feature>
<evidence type="ECO:0000256" key="1">
    <source>
        <dbReference type="SAM" id="MobiDB-lite"/>
    </source>
</evidence>
<proteinExistence type="predicted"/>
<comment type="caution">
    <text evidence="2">The sequence shown here is derived from an EMBL/GenBank/DDBJ whole genome shotgun (WGS) entry which is preliminary data.</text>
</comment>
<dbReference type="EMBL" id="AMZH03000297">
    <property type="protein sequence ID" value="RRT84467.1"/>
    <property type="molecule type" value="Genomic_DNA"/>
</dbReference>
<organism evidence="2 3">
    <name type="scientific">Ensete ventricosum</name>
    <name type="common">Abyssinian banana</name>
    <name type="synonym">Musa ensete</name>
    <dbReference type="NCBI Taxonomy" id="4639"/>
    <lineage>
        <taxon>Eukaryota</taxon>
        <taxon>Viridiplantae</taxon>
        <taxon>Streptophyta</taxon>
        <taxon>Embryophyta</taxon>
        <taxon>Tracheophyta</taxon>
        <taxon>Spermatophyta</taxon>
        <taxon>Magnoliopsida</taxon>
        <taxon>Liliopsida</taxon>
        <taxon>Zingiberales</taxon>
        <taxon>Musaceae</taxon>
        <taxon>Ensete</taxon>
    </lineage>
</organism>
<feature type="compositionally biased region" description="Acidic residues" evidence="1">
    <location>
        <begin position="127"/>
        <end position="140"/>
    </location>
</feature>
<sequence>MPSSQVLDEEEEPSIEVTGLNKERSRHCKSPTELQRGGGGSPPKEEEEEPQEERDRILTGSKSYAMTSEELVDTKLEAFETRMEDKLRALLVEFIQICEGIMLTLDKPWSCDHRCKKERFLMIEPIEGSEVEDTDLESEKEDTKEDP</sequence>
<evidence type="ECO:0000313" key="2">
    <source>
        <dbReference type="EMBL" id="RRT84467.1"/>
    </source>
</evidence>